<dbReference type="InterPro" id="IPR003593">
    <property type="entry name" value="AAA+_ATPase"/>
</dbReference>
<evidence type="ECO:0000256" key="2">
    <source>
        <dbReference type="ARBA" id="ARBA00022705"/>
    </source>
</evidence>
<dbReference type="InterPro" id="IPR027417">
    <property type="entry name" value="P-loop_NTPase"/>
</dbReference>
<evidence type="ECO:0000256" key="1">
    <source>
        <dbReference type="ARBA" id="ARBA00005378"/>
    </source>
</evidence>
<dbReference type="GO" id="GO:0006281">
    <property type="term" value="P:DNA repair"/>
    <property type="evidence" value="ECO:0007669"/>
    <property type="project" value="TreeGrafter"/>
</dbReference>
<protein>
    <recommendedName>
        <fullName evidence="5">Replication factor C subunit 2</fullName>
    </recommendedName>
</protein>
<dbReference type="PANTHER" id="PTHR11669">
    <property type="entry name" value="REPLICATION FACTOR C / DNA POLYMERASE III GAMMA-TAU SUBUNIT"/>
    <property type="match status" value="1"/>
</dbReference>
<feature type="region of interest" description="Disordered" evidence="6">
    <location>
        <begin position="1"/>
        <end position="24"/>
    </location>
</feature>
<organism evidence="8 9">
    <name type="scientific">Temnothorax longispinosus</name>
    <dbReference type="NCBI Taxonomy" id="300112"/>
    <lineage>
        <taxon>Eukaryota</taxon>
        <taxon>Metazoa</taxon>
        <taxon>Ecdysozoa</taxon>
        <taxon>Arthropoda</taxon>
        <taxon>Hexapoda</taxon>
        <taxon>Insecta</taxon>
        <taxon>Pterygota</taxon>
        <taxon>Neoptera</taxon>
        <taxon>Endopterygota</taxon>
        <taxon>Hymenoptera</taxon>
        <taxon>Apocrita</taxon>
        <taxon>Aculeata</taxon>
        <taxon>Formicoidea</taxon>
        <taxon>Formicidae</taxon>
        <taxon>Myrmicinae</taxon>
        <taxon>Temnothorax</taxon>
    </lineage>
</organism>
<dbReference type="GO" id="GO:0005524">
    <property type="term" value="F:ATP binding"/>
    <property type="evidence" value="ECO:0007669"/>
    <property type="project" value="UniProtKB-KW"/>
</dbReference>
<keyword evidence="3" id="KW-0547">Nucleotide-binding</keyword>
<dbReference type="EMBL" id="QBLH01000073">
    <property type="protein sequence ID" value="TGZ58044.1"/>
    <property type="molecule type" value="Genomic_DNA"/>
</dbReference>
<dbReference type="FunFam" id="1.10.8.60:FF:000012">
    <property type="entry name" value="Replication factor C subunit 4"/>
    <property type="match status" value="1"/>
</dbReference>
<sequence length="352" mass="39256">MAGDSAVDEDMEILPSTSNGDAKIRERDGKSAKLPWIEKYRPQVFSDIVGNEDTVSRLGVFAQHGNTPNIIIAGPPGVGKTTTILCLARTLLGPLFKDAVLELNASNERGIDVVNLPRGKHKIIILDEADSMTDGAQQALRRTMEIYSQTTRFALACNNTEEIIEPIQSRCAMLRYGKLTDAQVLAKVLEVCEKENVSYTDDGMEAIVFTAQGDMRQALNNLQSTYNGFNHVNAENVFKVCDEPHPLIVKEMLDDCIKGDVSKACTVMDHFWKMGYSAEDIISNVFKVCKNHTMDEKLKLKFVKVNWHATALISINGNWNNTYGSGRRYQQFVTVTCFSGKTLPRMHMKIIV</sequence>
<dbReference type="Gene3D" id="3.40.50.300">
    <property type="entry name" value="P-loop containing nucleotide triphosphate hydrolases"/>
    <property type="match status" value="1"/>
</dbReference>
<dbReference type="Pfam" id="PF00004">
    <property type="entry name" value="AAA"/>
    <property type="match status" value="1"/>
</dbReference>
<dbReference type="Gene3D" id="1.10.8.60">
    <property type="match status" value="1"/>
</dbReference>
<reference evidence="8 9" key="1">
    <citation type="journal article" date="2019" name="Philos. Trans. R. Soc. Lond., B, Biol. Sci.">
        <title>Ant behaviour and brain gene expression of defending hosts depend on the ecological success of the intruding social parasite.</title>
        <authorList>
            <person name="Kaur R."/>
            <person name="Stoldt M."/>
            <person name="Jongepier E."/>
            <person name="Feldmeyer B."/>
            <person name="Menzel F."/>
            <person name="Bornberg-Bauer E."/>
            <person name="Foitzik S."/>
        </authorList>
    </citation>
    <scope>NUCLEOTIDE SEQUENCE [LARGE SCALE GENOMIC DNA]</scope>
    <source>
        <tissue evidence="8">Whole body</tissue>
    </source>
</reference>
<comment type="similarity">
    <text evidence="1">Belongs to the activator 1 small subunits family.</text>
</comment>
<dbReference type="GO" id="GO:0003677">
    <property type="term" value="F:DNA binding"/>
    <property type="evidence" value="ECO:0007669"/>
    <property type="project" value="InterPro"/>
</dbReference>
<dbReference type="CDD" id="cd18140">
    <property type="entry name" value="HLD_clamp_RFC"/>
    <property type="match status" value="1"/>
</dbReference>
<dbReference type="SMART" id="SM00382">
    <property type="entry name" value="AAA"/>
    <property type="match status" value="1"/>
</dbReference>
<evidence type="ECO:0000256" key="6">
    <source>
        <dbReference type="SAM" id="MobiDB-lite"/>
    </source>
</evidence>
<proteinExistence type="inferred from homology"/>
<dbReference type="Gene3D" id="1.20.272.10">
    <property type="match status" value="1"/>
</dbReference>
<name>A0A4V3SCS5_9HYME</name>
<dbReference type="GO" id="GO:0005663">
    <property type="term" value="C:DNA replication factor C complex"/>
    <property type="evidence" value="ECO:0007669"/>
    <property type="project" value="TreeGrafter"/>
</dbReference>
<dbReference type="AlphaFoldDB" id="A0A4V3SCS5"/>
<dbReference type="InterPro" id="IPR013748">
    <property type="entry name" value="Rep_factorC_C"/>
</dbReference>
<keyword evidence="9" id="KW-1185">Reference proteome</keyword>
<dbReference type="GO" id="GO:0005634">
    <property type="term" value="C:nucleus"/>
    <property type="evidence" value="ECO:0007669"/>
    <property type="project" value="TreeGrafter"/>
</dbReference>
<dbReference type="InterPro" id="IPR003959">
    <property type="entry name" value="ATPase_AAA_core"/>
</dbReference>
<accession>A0A4V3SCS5</accession>
<dbReference type="STRING" id="300112.A0A4V3SCS5"/>
<dbReference type="PANTHER" id="PTHR11669:SF5">
    <property type="entry name" value="REPLICATION FACTOR C SUBUNIT 2"/>
    <property type="match status" value="1"/>
</dbReference>
<evidence type="ECO:0000256" key="5">
    <source>
        <dbReference type="ARBA" id="ARBA00040745"/>
    </source>
</evidence>
<dbReference type="InterPro" id="IPR047854">
    <property type="entry name" value="RFC_lid"/>
</dbReference>
<evidence type="ECO:0000313" key="9">
    <source>
        <dbReference type="Proteomes" id="UP000310200"/>
    </source>
</evidence>
<feature type="compositionally biased region" description="Acidic residues" evidence="6">
    <location>
        <begin position="1"/>
        <end position="12"/>
    </location>
</feature>
<dbReference type="CDD" id="cd00009">
    <property type="entry name" value="AAA"/>
    <property type="match status" value="1"/>
</dbReference>
<comment type="caution">
    <text evidence="8">The sequence shown here is derived from an EMBL/GenBank/DDBJ whole genome shotgun (WGS) entry which is preliminary data.</text>
</comment>
<evidence type="ECO:0000313" key="8">
    <source>
        <dbReference type="EMBL" id="TGZ58044.1"/>
    </source>
</evidence>
<dbReference type="GO" id="GO:0006261">
    <property type="term" value="P:DNA-templated DNA replication"/>
    <property type="evidence" value="ECO:0007669"/>
    <property type="project" value="TreeGrafter"/>
</dbReference>
<dbReference type="SUPFAM" id="SSF48019">
    <property type="entry name" value="post-AAA+ oligomerization domain-like"/>
    <property type="match status" value="1"/>
</dbReference>
<dbReference type="InterPro" id="IPR050238">
    <property type="entry name" value="DNA_Rep/Repair_Clamp_Loader"/>
</dbReference>
<dbReference type="SUPFAM" id="SSF52540">
    <property type="entry name" value="P-loop containing nucleoside triphosphate hydrolases"/>
    <property type="match status" value="1"/>
</dbReference>
<dbReference type="Pfam" id="PF08542">
    <property type="entry name" value="Rep_fac_C"/>
    <property type="match status" value="1"/>
</dbReference>
<keyword evidence="2" id="KW-0235">DNA replication</keyword>
<feature type="domain" description="AAA+ ATPase" evidence="7">
    <location>
        <begin position="66"/>
        <end position="180"/>
    </location>
</feature>
<evidence type="ECO:0000256" key="3">
    <source>
        <dbReference type="ARBA" id="ARBA00022741"/>
    </source>
</evidence>
<dbReference type="Proteomes" id="UP000310200">
    <property type="component" value="Unassembled WGS sequence"/>
</dbReference>
<gene>
    <name evidence="8" type="ORF">DBV15_11547</name>
</gene>
<dbReference type="GO" id="GO:0003689">
    <property type="term" value="F:DNA clamp loader activity"/>
    <property type="evidence" value="ECO:0007669"/>
    <property type="project" value="TreeGrafter"/>
</dbReference>
<dbReference type="Pfam" id="PF21960">
    <property type="entry name" value="RCF1-5-like_lid"/>
    <property type="match status" value="1"/>
</dbReference>
<keyword evidence="4" id="KW-0067">ATP-binding</keyword>
<evidence type="ECO:0000259" key="7">
    <source>
        <dbReference type="SMART" id="SM00382"/>
    </source>
</evidence>
<dbReference type="InterPro" id="IPR008921">
    <property type="entry name" value="DNA_pol3_clamp-load_cplx_C"/>
</dbReference>
<evidence type="ECO:0000256" key="4">
    <source>
        <dbReference type="ARBA" id="ARBA00022840"/>
    </source>
</evidence>
<dbReference type="GO" id="GO:0016887">
    <property type="term" value="F:ATP hydrolysis activity"/>
    <property type="evidence" value="ECO:0007669"/>
    <property type="project" value="InterPro"/>
</dbReference>